<feature type="domain" description="Methyl-accepting transducer" evidence="5">
    <location>
        <begin position="356"/>
        <end position="585"/>
    </location>
</feature>
<dbReference type="InterPro" id="IPR000014">
    <property type="entry name" value="PAS"/>
</dbReference>
<evidence type="ECO:0000256" key="3">
    <source>
        <dbReference type="PROSITE-ProRule" id="PRU00284"/>
    </source>
</evidence>
<evidence type="ECO:0000259" key="5">
    <source>
        <dbReference type="PROSITE" id="PS50111"/>
    </source>
</evidence>
<keyword evidence="3" id="KW-0807">Transducer</keyword>
<dbReference type="Pfam" id="PF08448">
    <property type="entry name" value="PAS_4"/>
    <property type="match status" value="1"/>
</dbReference>
<dbReference type="InterPro" id="IPR051310">
    <property type="entry name" value="MCP_chemotaxis"/>
</dbReference>
<sequence>MFTQIKDGAPISVAAGTVTGMLAGGLPLAAGLPGAGATAAAALVAATTAGMVCFARKGRMEKANVGDACAPAFDAAPVALIVTDPAGKITHANAALHDLLAKPGSPLQRHLAKGGALSVIGTDIRYFLPDYDRLLSAPAMARRAGLDLHLSALPDQAGVIIALAEADLTDRQQAQLAAIHGQHPLFELAPDGRILRANAAAARFAATTPDALAGQDYGTIIGEEGAAFPPALAQAMATGTAKARFHITGTPGGSWLDVTFHAVPDAEGRVDHLLLLGSDVTERVLATRAEDLQRRAAQEAQNLMARHLGDGLTALALGDLTHRILTAFPAQYEPLRQNFNTALDRLAAALTEVVSVTAGIRNDAAELNAAAEDLSRRTEGQAATLEETAAALDELTASVRSAAESAASADNSARSAHREAEESGRVVTDAVEAMGQIEASSRQISQIIGVIDEIAFQTNLLALNAGVEAARAGEAGRGFAVVASEVRALAQRSSEAAREIKTLISASSRQVENGVGLVGQAGSTLQAIVAGVTNIADRVSSLAQSSREQATGITEINSGVTMLDQVTQQNAAMVEESTAASHSLHRAAENLSALMQRFRLDGVPQQPAQLAVRDAKVTPLRPADPPHPREDRVPARAAMAQSGWEDF</sequence>
<dbReference type="PROSITE" id="PS50111">
    <property type="entry name" value="CHEMOTAXIS_TRANSDUC_2"/>
    <property type="match status" value="1"/>
</dbReference>
<dbReference type="InterPro" id="IPR035965">
    <property type="entry name" value="PAS-like_dom_sf"/>
</dbReference>
<feature type="compositionally biased region" description="Low complexity" evidence="4">
    <location>
        <begin position="403"/>
        <end position="414"/>
    </location>
</feature>
<feature type="domain" description="HAMP" evidence="6">
    <location>
        <begin position="306"/>
        <end position="351"/>
    </location>
</feature>
<keyword evidence="8" id="KW-1185">Reference proteome</keyword>
<dbReference type="SUPFAM" id="SSF55785">
    <property type="entry name" value="PYP-like sensor domain (PAS domain)"/>
    <property type="match status" value="1"/>
</dbReference>
<dbReference type="PRINTS" id="PR00260">
    <property type="entry name" value="CHEMTRNSDUCR"/>
</dbReference>
<dbReference type="Pfam" id="PF00015">
    <property type="entry name" value="MCPsignal"/>
    <property type="match status" value="1"/>
</dbReference>
<dbReference type="InterPro" id="IPR003660">
    <property type="entry name" value="HAMP_dom"/>
</dbReference>
<dbReference type="EMBL" id="CP124535">
    <property type="protein sequence ID" value="WGV15804.1"/>
    <property type="molecule type" value="Genomic_DNA"/>
</dbReference>
<evidence type="ECO:0000256" key="2">
    <source>
        <dbReference type="ARBA" id="ARBA00029447"/>
    </source>
</evidence>
<evidence type="ECO:0000256" key="4">
    <source>
        <dbReference type="SAM" id="MobiDB-lite"/>
    </source>
</evidence>
<dbReference type="Pfam" id="PF13188">
    <property type="entry name" value="PAS_8"/>
    <property type="match status" value="1"/>
</dbReference>
<feature type="region of interest" description="Disordered" evidence="4">
    <location>
        <begin position="403"/>
        <end position="426"/>
    </location>
</feature>
<dbReference type="Gene3D" id="3.30.450.20">
    <property type="entry name" value="PAS domain"/>
    <property type="match status" value="2"/>
</dbReference>
<dbReference type="InterPro" id="IPR013656">
    <property type="entry name" value="PAS_4"/>
</dbReference>
<organism evidence="7 8">
    <name type="scientific">Fuscovulum ytuae</name>
    <dbReference type="NCBI Taxonomy" id="3042299"/>
    <lineage>
        <taxon>Bacteria</taxon>
        <taxon>Pseudomonadati</taxon>
        <taxon>Pseudomonadota</taxon>
        <taxon>Alphaproteobacteria</taxon>
        <taxon>Rhodobacterales</taxon>
        <taxon>Paracoccaceae</taxon>
        <taxon>Fuscovulum</taxon>
    </lineage>
</organism>
<dbReference type="RefSeq" id="WP_281465527.1">
    <property type="nucleotide sequence ID" value="NZ_CP124535.1"/>
</dbReference>
<dbReference type="InterPro" id="IPR004089">
    <property type="entry name" value="MCPsignal_dom"/>
</dbReference>
<gene>
    <name evidence="7" type="ORF">QF092_16360</name>
</gene>
<keyword evidence="1" id="KW-0145">Chemotaxis</keyword>
<dbReference type="PROSITE" id="PS50885">
    <property type="entry name" value="HAMP"/>
    <property type="match status" value="1"/>
</dbReference>
<protein>
    <submittedName>
        <fullName evidence="7">Methyl-accepting chemotaxis protein</fullName>
    </submittedName>
</protein>
<evidence type="ECO:0000313" key="8">
    <source>
        <dbReference type="Proteomes" id="UP001230978"/>
    </source>
</evidence>
<comment type="similarity">
    <text evidence="2">Belongs to the methyl-accepting chemotaxis (MCP) protein family.</text>
</comment>
<feature type="compositionally biased region" description="Basic and acidic residues" evidence="4">
    <location>
        <begin position="624"/>
        <end position="634"/>
    </location>
</feature>
<evidence type="ECO:0000259" key="6">
    <source>
        <dbReference type="PROSITE" id="PS50885"/>
    </source>
</evidence>
<dbReference type="InterPro" id="IPR004090">
    <property type="entry name" value="Chemotax_Me-accpt_rcpt"/>
</dbReference>
<dbReference type="SMART" id="SM00091">
    <property type="entry name" value="PAS"/>
    <property type="match status" value="2"/>
</dbReference>
<dbReference type="SMART" id="SM00283">
    <property type="entry name" value="MA"/>
    <property type="match status" value="1"/>
</dbReference>
<dbReference type="CDD" id="cd11386">
    <property type="entry name" value="MCP_signal"/>
    <property type="match status" value="1"/>
</dbReference>
<dbReference type="Proteomes" id="UP001230978">
    <property type="component" value="Chromosome"/>
</dbReference>
<reference evidence="7 8" key="1">
    <citation type="submission" date="2023-04" db="EMBL/GenBank/DDBJ databases">
        <title>YMD61, complete Genome.</title>
        <authorList>
            <person name="Zhang J."/>
        </authorList>
    </citation>
    <scope>NUCLEOTIDE SEQUENCE [LARGE SCALE GENOMIC DNA]</scope>
    <source>
        <strain evidence="7 8">YMD61</strain>
    </source>
</reference>
<accession>A0ABY8Q4N3</accession>
<evidence type="ECO:0000256" key="1">
    <source>
        <dbReference type="ARBA" id="ARBA00022500"/>
    </source>
</evidence>
<feature type="region of interest" description="Disordered" evidence="4">
    <location>
        <begin position="617"/>
        <end position="647"/>
    </location>
</feature>
<dbReference type="SUPFAM" id="SSF58104">
    <property type="entry name" value="Methyl-accepting chemotaxis protein (MCP) signaling domain"/>
    <property type="match status" value="1"/>
</dbReference>
<dbReference type="Gene3D" id="1.10.287.950">
    <property type="entry name" value="Methyl-accepting chemotaxis protein"/>
    <property type="match status" value="1"/>
</dbReference>
<proteinExistence type="inferred from homology"/>
<name>A0ABY8Q4N3_9RHOB</name>
<evidence type="ECO:0000313" key="7">
    <source>
        <dbReference type="EMBL" id="WGV15804.1"/>
    </source>
</evidence>
<dbReference type="PANTHER" id="PTHR43531">
    <property type="entry name" value="PROTEIN ICFG"/>
    <property type="match status" value="1"/>
</dbReference>
<dbReference type="PANTHER" id="PTHR43531:SF11">
    <property type="entry name" value="METHYL-ACCEPTING CHEMOTAXIS PROTEIN 3"/>
    <property type="match status" value="1"/>
</dbReference>